<dbReference type="VEuPathDB" id="FungiDB:RhiirA1_402464"/>
<protein>
    <submittedName>
        <fullName evidence="1">Uncharacterized protein</fullName>
    </submittedName>
</protein>
<gene>
    <name evidence="1" type="ORF">RhiirA4_431312</name>
</gene>
<reference evidence="1 2" key="1">
    <citation type="submission" date="2015-10" db="EMBL/GenBank/DDBJ databases">
        <title>Genome analyses suggest a sexual origin of heterokaryosis in a supposedly ancient asexual fungus.</title>
        <authorList>
            <person name="Ropars J."/>
            <person name="Sedzielewska K."/>
            <person name="Noel J."/>
            <person name="Charron P."/>
            <person name="Farinelli L."/>
            <person name="Marton T."/>
            <person name="Kruger M."/>
            <person name="Pelin A."/>
            <person name="Brachmann A."/>
            <person name="Corradi N."/>
        </authorList>
    </citation>
    <scope>NUCLEOTIDE SEQUENCE [LARGE SCALE GENOMIC DNA]</scope>
    <source>
        <strain evidence="1 2">A4</strain>
    </source>
</reference>
<comment type="caution">
    <text evidence="1">The sequence shown here is derived from an EMBL/GenBank/DDBJ whole genome shotgun (WGS) entry which is preliminary data.</text>
</comment>
<dbReference type="Proteomes" id="UP000234323">
    <property type="component" value="Unassembled WGS sequence"/>
</dbReference>
<sequence length="263" mass="30908">MKIVLKNTFVDYHLSRRWSSGLLDESLYLLMPKKAVGSLALTAEREELQHFLLMRHNTSMLFKIYGTEPIPGQMLKPSYINVVMPLELRGFLCEWYAILYEKEKEDVLGFMDLHMNQHARLQIGAEIFGSMIVGRHENNATILAKWRANNDESTDIYPGEAQYYFEHTIRFPEGSRTHLLAYVKWYKPATTSATRFKHNFMESEVSNTELWKAEYFQKGSDSLLAVHRILCRAVKLKYVMKRPNQQNQQKYFSIVPLNRRFNL</sequence>
<accession>A0A2I1HP76</accession>
<dbReference type="EMBL" id="LLXI01004500">
    <property type="protein sequence ID" value="PKY60695.1"/>
    <property type="molecule type" value="Genomic_DNA"/>
</dbReference>
<proteinExistence type="predicted"/>
<evidence type="ECO:0000313" key="2">
    <source>
        <dbReference type="Proteomes" id="UP000234323"/>
    </source>
</evidence>
<dbReference type="AlphaFoldDB" id="A0A2I1HP76"/>
<organism evidence="1 2">
    <name type="scientific">Rhizophagus irregularis</name>
    <dbReference type="NCBI Taxonomy" id="588596"/>
    <lineage>
        <taxon>Eukaryota</taxon>
        <taxon>Fungi</taxon>
        <taxon>Fungi incertae sedis</taxon>
        <taxon>Mucoromycota</taxon>
        <taxon>Glomeromycotina</taxon>
        <taxon>Glomeromycetes</taxon>
        <taxon>Glomerales</taxon>
        <taxon>Glomeraceae</taxon>
        <taxon>Rhizophagus</taxon>
    </lineage>
</organism>
<evidence type="ECO:0000313" key="1">
    <source>
        <dbReference type="EMBL" id="PKY60695.1"/>
    </source>
</evidence>
<name>A0A2I1HP76_9GLOM</name>
<keyword evidence="2" id="KW-1185">Reference proteome</keyword>
<dbReference type="VEuPathDB" id="FungiDB:RhiirFUN_004535"/>